<proteinExistence type="inferred from homology"/>
<keyword evidence="3" id="KW-0862">Zinc</keyword>
<dbReference type="RefSeq" id="XP_065822921.1">
    <property type="nucleotide sequence ID" value="XM_065966849.1"/>
</dbReference>
<dbReference type="InterPro" id="IPR007175">
    <property type="entry name" value="Rpr2/Snm1/Rpp21"/>
</dbReference>
<feature type="region of interest" description="Disordered" evidence="5">
    <location>
        <begin position="256"/>
        <end position="279"/>
    </location>
</feature>
<evidence type="ECO:0000256" key="4">
    <source>
        <dbReference type="ARBA" id="ARBA00038402"/>
    </source>
</evidence>
<keyword evidence="2" id="KW-0479">Metal-binding</keyword>
<keyword evidence="1" id="KW-0819">tRNA processing</keyword>
<feature type="region of interest" description="Disordered" evidence="5">
    <location>
        <begin position="64"/>
        <end position="109"/>
    </location>
</feature>
<dbReference type="Gene3D" id="6.20.50.20">
    <property type="match status" value="1"/>
</dbReference>
<gene>
    <name evidence="6" type="ORF">CI109_100825</name>
</gene>
<feature type="region of interest" description="Disordered" evidence="5">
    <location>
        <begin position="1"/>
        <end position="40"/>
    </location>
</feature>
<evidence type="ECO:0000256" key="1">
    <source>
        <dbReference type="ARBA" id="ARBA00022694"/>
    </source>
</evidence>
<dbReference type="GeneID" id="43592205"/>
<name>A0AAJ8LEK7_9TREE</name>
<evidence type="ECO:0000313" key="7">
    <source>
        <dbReference type="Proteomes" id="UP000322225"/>
    </source>
</evidence>
<dbReference type="EMBL" id="CP144052">
    <property type="protein sequence ID" value="WWD16399.1"/>
    <property type="molecule type" value="Genomic_DNA"/>
</dbReference>
<feature type="compositionally biased region" description="Low complexity" evidence="5">
    <location>
        <begin position="17"/>
        <end position="38"/>
    </location>
</feature>
<evidence type="ECO:0000256" key="5">
    <source>
        <dbReference type="SAM" id="MobiDB-lite"/>
    </source>
</evidence>
<dbReference type="GO" id="GO:0008033">
    <property type="term" value="P:tRNA processing"/>
    <property type="evidence" value="ECO:0007669"/>
    <property type="project" value="UniProtKB-KW"/>
</dbReference>
<evidence type="ECO:0000256" key="2">
    <source>
        <dbReference type="ARBA" id="ARBA00022723"/>
    </source>
</evidence>
<dbReference type="AlphaFoldDB" id="A0AAJ8LEK7"/>
<dbReference type="GO" id="GO:0005655">
    <property type="term" value="C:nucleolar ribonuclease P complex"/>
    <property type="evidence" value="ECO:0007669"/>
    <property type="project" value="TreeGrafter"/>
</dbReference>
<sequence length="279" mass="30422">MGEQKVQPKANKVKQPQASKGQAQNQNQKKNPKSQQQPVIPNKDLFHRVNFSYQAAIFLQNLGEGSGSGSNTTFNGDEEVRVNRDRKGKRKAVEVEGDDRSTGPKEEGRAKAFRKLARIGMKEMKGMSVHNQLKLDPTLKRSICRTCSTVLIPGLTSRMRNRPSRSTITKSNSTCLTCSTTLSIPTPPVAQLASTGTERLDGPVRAAKRRKAMKRSKVSFDESEMGVDSGTAVDEKRGGKGHIMWKGEEKIIGWGVVPSTDSSGSGSVETKADLPQGVK</sequence>
<feature type="compositionally biased region" description="Polar residues" evidence="5">
    <location>
        <begin position="259"/>
        <end position="268"/>
    </location>
</feature>
<keyword evidence="7" id="KW-1185">Reference proteome</keyword>
<organism evidence="6 7">
    <name type="scientific">Kwoniella shandongensis</name>
    <dbReference type="NCBI Taxonomy" id="1734106"/>
    <lineage>
        <taxon>Eukaryota</taxon>
        <taxon>Fungi</taxon>
        <taxon>Dikarya</taxon>
        <taxon>Basidiomycota</taxon>
        <taxon>Agaricomycotina</taxon>
        <taxon>Tremellomycetes</taxon>
        <taxon>Tremellales</taxon>
        <taxon>Cryptococcaceae</taxon>
        <taxon>Kwoniella</taxon>
    </lineage>
</organism>
<dbReference type="KEGG" id="ksn:43592205"/>
<accession>A0AAJ8LEK7</accession>
<feature type="compositionally biased region" description="Basic and acidic residues" evidence="5">
    <location>
        <begin position="78"/>
        <end position="109"/>
    </location>
</feature>
<reference evidence="6" key="2">
    <citation type="submission" date="2024-01" db="EMBL/GenBank/DDBJ databases">
        <title>Comparative genomics of Cryptococcus and Kwoniella reveals pathogenesis evolution and contrasting modes of karyotype evolution via chromosome fusion or intercentromeric recombination.</title>
        <authorList>
            <person name="Coelho M.A."/>
            <person name="David-Palma M."/>
            <person name="Shea T."/>
            <person name="Bowers K."/>
            <person name="McGinley-Smith S."/>
            <person name="Mohammad A.W."/>
            <person name="Gnirke A."/>
            <person name="Yurkov A.M."/>
            <person name="Nowrousian M."/>
            <person name="Sun S."/>
            <person name="Cuomo C.A."/>
            <person name="Heitman J."/>
        </authorList>
    </citation>
    <scope>NUCLEOTIDE SEQUENCE</scope>
    <source>
        <strain evidence="6">CBS 12478</strain>
    </source>
</reference>
<evidence type="ECO:0000256" key="3">
    <source>
        <dbReference type="ARBA" id="ARBA00022833"/>
    </source>
</evidence>
<comment type="similarity">
    <text evidence="4">Belongs to the eukaryotic/archaeal RNase P protein component 4 family.</text>
</comment>
<dbReference type="PANTHER" id="PTHR14742:SF0">
    <property type="entry name" value="RIBONUCLEASE P PROTEIN SUBUNIT P21"/>
    <property type="match status" value="1"/>
</dbReference>
<dbReference type="Proteomes" id="UP000322225">
    <property type="component" value="Chromosome 2"/>
</dbReference>
<dbReference type="GO" id="GO:0046872">
    <property type="term" value="F:metal ion binding"/>
    <property type="evidence" value="ECO:0007669"/>
    <property type="project" value="UniProtKB-KW"/>
</dbReference>
<protein>
    <submittedName>
        <fullName evidence="6">Uncharacterized protein</fullName>
    </submittedName>
</protein>
<reference evidence="6" key="1">
    <citation type="submission" date="2017-08" db="EMBL/GenBank/DDBJ databases">
        <authorList>
            <person name="Cuomo C."/>
            <person name="Billmyre B."/>
            <person name="Heitman J."/>
        </authorList>
    </citation>
    <scope>NUCLEOTIDE SEQUENCE</scope>
    <source>
        <strain evidence="6">CBS 12478</strain>
    </source>
</reference>
<evidence type="ECO:0000313" key="6">
    <source>
        <dbReference type="EMBL" id="WWD16399.1"/>
    </source>
</evidence>
<dbReference type="Pfam" id="PF04032">
    <property type="entry name" value="Rpr2"/>
    <property type="match status" value="1"/>
</dbReference>
<dbReference type="PANTHER" id="PTHR14742">
    <property type="entry name" value="RIBONUCLEASE P SUBUNIT P21"/>
    <property type="match status" value="1"/>
</dbReference>